<dbReference type="EMBL" id="AYXG01000021">
    <property type="protein sequence ID" value="EWC64126.1"/>
    <property type="molecule type" value="Genomic_DNA"/>
</dbReference>
<feature type="region of interest" description="Disordered" evidence="1">
    <location>
        <begin position="1"/>
        <end position="49"/>
    </location>
</feature>
<proteinExistence type="predicted"/>
<name>W7J568_9PSEU</name>
<evidence type="ECO:0000313" key="2">
    <source>
        <dbReference type="EMBL" id="EWC64126.1"/>
    </source>
</evidence>
<evidence type="ECO:0000256" key="1">
    <source>
        <dbReference type="SAM" id="MobiDB-lite"/>
    </source>
</evidence>
<feature type="compositionally biased region" description="Basic and acidic residues" evidence="1">
    <location>
        <begin position="40"/>
        <end position="49"/>
    </location>
</feature>
<dbReference type="AlphaFoldDB" id="W7J568"/>
<comment type="caution">
    <text evidence="2">The sequence shown here is derived from an EMBL/GenBank/DDBJ whole genome shotgun (WGS) entry which is preliminary data.</text>
</comment>
<gene>
    <name evidence="2" type="ORF">UO65_0558</name>
</gene>
<keyword evidence="3" id="KW-1185">Reference proteome</keyword>
<feature type="compositionally biased region" description="Basic and acidic residues" evidence="1">
    <location>
        <begin position="19"/>
        <end position="28"/>
    </location>
</feature>
<dbReference type="STRING" id="909613.UO65_0558"/>
<dbReference type="Proteomes" id="UP000019277">
    <property type="component" value="Unassembled WGS sequence"/>
</dbReference>
<reference evidence="2 3" key="1">
    <citation type="journal article" date="2014" name="Genome Announc.">
        <title>Draft Genome Sequence of the Antitrypanosomally Active Sponge-Associated Bacterium Actinokineospora sp. Strain EG49.</title>
        <authorList>
            <person name="Harjes J."/>
            <person name="Ryu T."/>
            <person name="Abdelmohsen U.R."/>
            <person name="Moitinho-Silva L."/>
            <person name="Horn H."/>
            <person name="Ravasi T."/>
            <person name="Hentschel U."/>
        </authorList>
    </citation>
    <scope>NUCLEOTIDE SEQUENCE [LARGE SCALE GENOMIC DNA]</scope>
    <source>
        <strain evidence="2 3">EG49</strain>
    </source>
</reference>
<sequence length="49" mass="5248">MAHQGQPITHRHPLSWTDDVAHRGRGRVDTASGAPIGFGTDRDGMGKPV</sequence>
<organism evidence="2 3">
    <name type="scientific">Actinokineospora spheciospongiae</name>
    <dbReference type="NCBI Taxonomy" id="909613"/>
    <lineage>
        <taxon>Bacteria</taxon>
        <taxon>Bacillati</taxon>
        <taxon>Actinomycetota</taxon>
        <taxon>Actinomycetes</taxon>
        <taxon>Pseudonocardiales</taxon>
        <taxon>Pseudonocardiaceae</taxon>
        <taxon>Actinokineospora</taxon>
    </lineage>
</organism>
<protein>
    <submittedName>
        <fullName evidence="2">Uncharacterized protein</fullName>
    </submittedName>
</protein>
<accession>W7J568</accession>
<evidence type="ECO:0000313" key="3">
    <source>
        <dbReference type="Proteomes" id="UP000019277"/>
    </source>
</evidence>